<name>A0A4Z1CL40_9ACTN</name>
<feature type="domain" description="SnoaL-like" evidence="1">
    <location>
        <begin position="9"/>
        <end position="107"/>
    </location>
</feature>
<dbReference type="EMBL" id="SRRO01000001">
    <property type="protein sequence ID" value="TGN66073.1"/>
    <property type="molecule type" value="Genomic_DNA"/>
</dbReference>
<dbReference type="OrthoDB" id="3787023at2"/>
<keyword evidence="3" id="KW-1185">Reference proteome</keyword>
<evidence type="ECO:0000259" key="1">
    <source>
        <dbReference type="Pfam" id="PF12680"/>
    </source>
</evidence>
<dbReference type="SUPFAM" id="SSF54427">
    <property type="entry name" value="NTF2-like"/>
    <property type="match status" value="1"/>
</dbReference>
<dbReference type="Proteomes" id="UP000297496">
    <property type="component" value="Unassembled WGS sequence"/>
</dbReference>
<gene>
    <name evidence="2" type="ORF">EXE59_20535</name>
</gene>
<evidence type="ECO:0000313" key="2">
    <source>
        <dbReference type="EMBL" id="TGN66073.1"/>
    </source>
</evidence>
<dbReference type="Gene3D" id="3.10.450.50">
    <property type="match status" value="1"/>
</dbReference>
<dbReference type="Pfam" id="PF12680">
    <property type="entry name" value="SnoaL_2"/>
    <property type="match status" value="1"/>
</dbReference>
<accession>A0A4Z1CL40</accession>
<sequence length="126" mass="13456">MPDAVTTLERYYALVDSGDLDAAMELLHPKASFAILLPGGGVRGDSRDGIRAYLEGRGPVVRRHVPLRSSTDGDLDFVYGSVLEDETTTTGHFLAAAHVVDGVITRYQVSFDPDLTLLPATEGAPA</sequence>
<organism evidence="2 3">
    <name type="scientific">Nocardioides eburneiflavus</name>
    <dbReference type="NCBI Taxonomy" id="2518372"/>
    <lineage>
        <taxon>Bacteria</taxon>
        <taxon>Bacillati</taxon>
        <taxon>Actinomycetota</taxon>
        <taxon>Actinomycetes</taxon>
        <taxon>Propionibacteriales</taxon>
        <taxon>Nocardioidaceae</taxon>
        <taxon>Nocardioides</taxon>
    </lineage>
</organism>
<dbReference type="AlphaFoldDB" id="A0A4Z1CL40"/>
<comment type="caution">
    <text evidence="2">The sequence shown here is derived from an EMBL/GenBank/DDBJ whole genome shotgun (WGS) entry which is preliminary data.</text>
</comment>
<dbReference type="InterPro" id="IPR032710">
    <property type="entry name" value="NTF2-like_dom_sf"/>
</dbReference>
<dbReference type="InterPro" id="IPR037401">
    <property type="entry name" value="SnoaL-like"/>
</dbReference>
<reference evidence="2 3" key="1">
    <citation type="submission" date="2019-04" db="EMBL/GenBank/DDBJ databases">
        <title>Three New Species of Nocardioides, Nocardioides euryhalodurans sp. nov., Nocardioides seonyuensis sp. nov. and Nocardioides eburneoflavus sp. nov. Isolated from Soil.</title>
        <authorList>
            <person name="Roh S.G."/>
            <person name="Lee C."/>
            <person name="Kim M.-K."/>
            <person name="Kim S.B."/>
        </authorList>
    </citation>
    <scope>NUCLEOTIDE SEQUENCE [LARGE SCALE GENOMIC DNA]</scope>
    <source>
        <strain evidence="2 3">MMS17-SY213</strain>
    </source>
</reference>
<evidence type="ECO:0000313" key="3">
    <source>
        <dbReference type="Proteomes" id="UP000297496"/>
    </source>
</evidence>
<proteinExistence type="predicted"/>
<dbReference type="RefSeq" id="WP_135840559.1">
    <property type="nucleotide sequence ID" value="NZ_SRRO01000001.1"/>
</dbReference>
<protein>
    <submittedName>
        <fullName evidence="2">Nuclear transport factor 2 family protein</fullName>
    </submittedName>
</protein>